<evidence type="ECO:0000256" key="2">
    <source>
        <dbReference type="SAM" id="Phobius"/>
    </source>
</evidence>
<dbReference type="SUPFAM" id="SSF56925">
    <property type="entry name" value="OMPA-like"/>
    <property type="match status" value="1"/>
</dbReference>
<feature type="compositionally biased region" description="Low complexity" evidence="1">
    <location>
        <begin position="132"/>
        <end position="153"/>
    </location>
</feature>
<feature type="compositionally biased region" description="Polar residues" evidence="1">
    <location>
        <begin position="183"/>
        <end position="196"/>
    </location>
</feature>
<feature type="transmembrane region" description="Helical" evidence="2">
    <location>
        <begin position="46"/>
        <end position="68"/>
    </location>
</feature>
<keyword evidence="2" id="KW-0812">Transmembrane</keyword>
<dbReference type="InterPro" id="IPR011250">
    <property type="entry name" value="OMP/PagP_B-barrel"/>
</dbReference>
<proteinExistence type="predicted"/>
<feature type="region of interest" description="Disordered" evidence="1">
    <location>
        <begin position="71"/>
        <end position="258"/>
    </location>
</feature>
<evidence type="ECO:0000256" key="1">
    <source>
        <dbReference type="SAM" id="MobiDB-lite"/>
    </source>
</evidence>
<keyword evidence="2" id="KW-0472">Membrane</keyword>
<keyword evidence="4" id="KW-1185">Reference proteome</keyword>
<name>A0ABN1JE87_9FLAO</name>
<dbReference type="EMBL" id="BAAAGF010000001">
    <property type="protein sequence ID" value="GAA0737479.1"/>
    <property type="molecule type" value="Genomic_DNA"/>
</dbReference>
<feature type="compositionally biased region" description="Polar residues" evidence="1">
    <location>
        <begin position="71"/>
        <end position="89"/>
    </location>
</feature>
<evidence type="ECO:0000313" key="3">
    <source>
        <dbReference type="EMBL" id="GAA0737479.1"/>
    </source>
</evidence>
<comment type="caution">
    <text evidence="3">The sequence shown here is derived from an EMBL/GenBank/DDBJ whole genome shotgun (WGS) entry which is preliminary data.</text>
</comment>
<dbReference type="RefSeq" id="WP_343795434.1">
    <property type="nucleotide sequence ID" value="NZ_BAAAGF010000001.1"/>
</dbReference>
<reference evidence="3 4" key="1">
    <citation type="journal article" date="2019" name="Int. J. Syst. Evol. Microbiol.">
        <title>The Global Catalogue of Microorganisms (GCM) 10K type strain sequencing project: providing services to taxonomists for standard genome sequencing and annotation.</title>
        <authorList>
            <consortium name="The Broad Institute Genomics Platform"/>
            <consortium name="The Broad Institute Genome Sequencing Center for Infectious Disease"/>
            <person name="Wu L."/>
            <person name="Ma J."/>
        </authorList>
    </citation>
    <scope>NUCLEOTIDE SEQUENCE [LARGE SCALE GENOMIC DNA]</scope>
    <source>
        <strain evidence="3 4">JCM 15976</strain>
    </source>
</reference>
<evidence type="ECO:0000313" key="4">
    <source>
        <dbReference type="Proteomes" id="UP001500736"/>
    </source>
</evidence>
<accession>A0ABN1JE87</accession>
<dbReference type="Proteomes" id="UP001500736">
    <property type="component" value="Unassembled WGS sequence"/>
</dbReference>
<organism evidence="3 4">
    <name type="scientific">Gaetbulibacter jejuensis</name>
    <dbReference type="NCBI Taxonomy" id="584607"/>
    <lineage>
        <taxon>Bacteria</taxon>
        <taxon>Pseudomonadati</taxon>
        <taxon>Bacteroidota</taxon>
        <taxon>Flavobacteriia</taxon>
        <taxon>Flavobacteriales</taxon>
        <taxon>Flavobacteriaceae</taxon>
        <taxon>Gaetbulibacter</taxon>
    </lineage>
</organism>
<evidence type="ECO:0008006" key="5">
    <source>
        <dbReference type="Google" id="ProtNLM"/>
    </source>
</evidence>
<feature type="compositionally biased region" description="Low complexity" evidence="1">
    <location>
        <begin position="90"/>
        <end position="115"/>
    </location>
</feature>
<sequence length="511" mass="56538">MSEKKNIDRLFQEKLKNFEATPNDAVWENIQANLNNKKRKRRVIPIWWKVAGVAALLVLLFTVGNSILSDSGTTNTPSEIVDTETPNGASNNEDSNKDNSNFENNNNTSISNTTEVANENTSTFEENKNKTSKGISDNSSNSTSKVASSNTTKDINYKTQENQKHFSKNQNNPTTNPNKATTVAQNDTKSSNSNQKPESHLKNKEDLDDLIKGAKDSETTVAQSSTKDNNGDTTEDNDPKTNAIDEENENTEDKTIEDAIVEANNTNEEEKEESKLNRWNISPNVAPVYFNSLGKGSAIDEQFVDNSKTGEISMSYGINGSYAFNDKLKVRVGVNKVDLGYGTNNVIAYQNIDSMSARLSNVKLNNSASNNTLISAQSLNNVHSPELIKAQANSSIDQQFGFIEVPIELEYTLLNKKVGINVIGGFSTLFVNKNEIYAINENGRTLIGEATNIKDMSYSANFGLGMNYNLSEKVKINLEPMFKYQINTFSNSSGDFQPYFIGVYTGLSYKF</sequence>
<feature type="compositionally biased region" description="Basic and acidic residues" evidence="1">
    <location>
        <begin position="197"/>
        <end position="218"/>
    </location>
</feature>
<feature type="compositionally biased region" description="Polar residues" evidence="1">
    <location>
        <begin position="219"/>
        <end position="232"/>
    </location>
</feature>
<protein>
    <recommendedName>
        <fullName evidence="5">Outer membrane protein beta-barrel domain-containing protein</fullName>
    </recommendedName>
</protein>
<feature type="compositionally biased region" description="Low complexity" evidence="1">
    <location>
        <begin position="168"/>
        <end position="182"/>
    </location>
</feature>
<gene>
    <name evidence="3" type="ORF">GCM10009431_04420</name>
</gene>
<keyword evidence="2" id="KW-1133">Transmembrane helix</keyword>